<dbReference type="AlphaFoldDB" id="S5Z0F8"/>
<name>S5Z0F8_PARAH</name>
<protein>
    <submittedName>
        <fullName evidence="3">Alpha/beta hydrolase</fullName>
        <ecNumber evidence="3">3.1.1.-</ecNumber>
    </submittedName>
</protein>
<evidence type="ECO:0000256" key="1">
    <source>
        <dbReference type="SAM" id="SignalP"/>
    </source>
</evidence>
<dbReference type="SUPFAM" id="SSF53474">
    <property type="entry name" value="alpha/beta-Hydrolases"/>
    <property type="match status" value="1"/>
</dbReference>
<dbReference type="InterPro" id="IPR029058">
    <property type="entry name" value="AB_hydrolase_fold"/>
</dbReference>
<evidence type="ECO:0000313" key="3">
    <source>
        <dbReference type="EMBL" id="AGT10951.1"/>
    </source>
</evidence>
<dbReference type="RefSeq" id="WP_020952435.1">
    <property type="nucleotide sequence ID" value="NC_022049.1"/>
</dbReference>
<dbReference type="InterPro" id="IPR050228">
    <property type="entry name" value="Carboxylesterase_BioH"/>
</dbReference>
<dbReference type="EC" id="3.1.1.-" evidence="3"/>
<dbReference type="InterPro" id="IPR000073">
    <property type="entry name" value="AB_hydrolase_1"/>
</dbReference>
<dbReference type="Pfam" id="PF12697">
    <property type="entry name" value="Abhydrolase_6"/>
    <property type="match status" value="1"/>
</dbReference>
<keyword evidence="3" id="KW-0378">Hydrolase</keyword>
<keyword evidence="4" id="KW-1185">Reference proteome</keyword>
<evidence type="ECO:0000313" key="4">
    <source>
        <dbReference type="Proteomes" id="UP000015480"/>
    </source>
</evidence>
<dbReference type="PANTHER" id="PTHR43194:SF5">
    <property type="entry name" value="PIMELOYL-[ACYL-CARRIER PROTEIN] METHYL ESTER ESTERASE"/>
    <property type="match status" value="1"/>
</dbReference>
<keyword evidence="3" id="KW-0614">Plasmid</keyword>
<dbReference type="PATRIC" id="fig|1367847.3.peg.3903"/>
<dbReference type="OrthoDB" id="9815441at2"/>
<dbReference type="HOGENOM" id="CLU_071771_0_0_5"/>
<dbReference type="Proteomes" id="UP000015480">
    <property type="component" value="Plasmid pAMI4"/>
</dbReference>
<accession>S5Z0F8</accession>
<feature type="signal peptide" evidence="1">
    <location>
        <begin position="1"/>
        <end position="24"/>
    </location>
</feature>
<evidence type="ECO:0000259" key="2">
    <source>
        <dbReference type="Pfam" id="PF12697"/>
    </source>
</evidence>
<reference evidence="3 4" key="1">
    <citation type="journal article" date="2014" name="BMC Genomics">
        <title>Architecture and functions of a multipartite genome of the methylotrophic bacterium Paracoccus aminophilus JCM 7686, containing primary and secondary chromids.</title>
        <authorList>
            <person name="Dziewit L."/>
            <person name="Czarnecki J."/>
            <person name="Wibberg D."/>
            <person name="Radlinska M."/>
            <person name="Mrozek P."/>
            <person name="Szymczak M."/>
            <person name="Schluter A."/>
            <person name="Puhler A."/>
            <person name="Bartosik D."/>
        </authorList>
    </citation>
    <scope>NUCLEOTIDE SEQUENCE [LARGE SCALE GENOMIC DNA]</scope>
    <source>
        <strain evidence="3">JCM 7686</strain>
        <plasmid evidence="4">Plasmid pAMI4</plasmid>
    </source>
</reference>
<feature type="chain" id="PRO_5004544819" evidence="1">
    <location>
        <begin position="25"/>
        <end position="305"/>
    </location>
</feature>
<gene>
    <name evidence="3" type="ORF">JCM7686_pAMI4p261</name>
</gene>
<dbReference type="GO" id="GO:0016787">
    <property type="term" value="F:hydrolase activity"/>
    <property type="evidence" value="ECO:0007669"/>
    <property type="project" value="UniProtKB-KW"/>
</dbReference>
<dbReference type="eggNOG" id="COG2267">
    <property type="taxonomic scope" value="Bacteria"/>
</dbReference>
<keyword evidence="1" id="KW-0732">Signal</keyword>
<dbReference type="EMBL" id="CP006652">
    <property type="protein sequence ID" value="AGT10951.1"/>
    <property type="molecule type" value="Genomic_DNA"/>
</dbReference>
<feature type="domain" description="AB hydrolase-1" evidence="2">
    <location>
        <begin position="63"/>
        <end position="294"/>
    </location>
</feature>
<dbReference type="PANTHER" id="PTHR43194">
    <property type="entry name" value="HYDROLASE ALPHA/BETA FOLD FAMILY"/>
    <property type="match status" value="1"/>
</dbReference>
<organism evidence="3 4">
    <name type="scientific">Paracoccus aminophilus JCM 7686</name>
    <dbReference type="NCBI Taxonomy" id="1367847"/>
    <lineage>
        <taxon>Bacteria</taxon>
        <taxon>Pseudomonadati</taxon>
        <taxon>Pseudomonadota</taxon>
        <taxon>Alphaproteobacteria</taxon>
        <taxon>Rhodobacterales</taxon>
        <taxon>Paracoccaceae</taxon>
        <taxon>Paracoccus</taxon>
    </lineage>
</organism>
<proteinExistence type="predicted"/>
<dbReference type="KEGG" id="pami:JCM7686_pAMI4p261"/>
<dbReference type="Gene3D" id="3.40.50.1820">
    <property type="entry name" value="alpha/beta hydrolase"/>
    <property type="match status" value="1"/>
</dbReference>
<geneLocation type="plasmid" evidence="3 4">
    <name>pAMI4</name>
</geneLocation>
<sequence length="305" mass="32486">MNARNLIAVTLLMSGTLIWQPVPAQPSVTTDTSESAAAVKPASNIVTMDRISVEVLGDHGPDVILLPGLATPRDVWKGLADNLAGKARLHLVQITGFDGQESPVNAAGGLLQGVADEVAAYAKENKLDHPAVIGHSLGGTVALLSALDHPEAYSKVMVVDTLPFLTLLFDANATAASAEPMAERMKTMMAAAPQGKVDPATLRGMSLTQAGLDQVETWVAASRNEVSAEAMKEMLTLDLRPRLSSLSIPMVLVYPESARATALYTDLYKPVRDHKLDGIEGTGHFVMLDQPANFETAVKRFLDLQ</sequence>